<comment type="cofactor">
    <cofactor evidence="1">
        <name>Zn(2+)</name>
        <dbReference type="ChEBI" id="CHEBI:29105"/>
    </cofactor>
</comment>
<protein>
    <submittedName>
        <fullName evidence="9">DUF2817 domain-containing protein</fullName>
    </submittedName>
</protein>
<dbReference type="PROSITE" id="PS52035">
    <property type="entry name" value="PEPTIDASE_M14"/>
    <property type="match status" value="1"/>
</dbReference>
<dbReference type="GO" id="GO:0005615">
    <property type="term" value="C:extracellular space"/>
    <property type="evidence" value="ECO:0007669"/>
    <property type="project" value="TreeGrafter"/>
</dbReference>
<evidence type="ECO:0000256" key="7">
    <source>
        <dbReference type="PROSITE-ProRule" id="PRU01379"/>
    </source>
</evidence>
<gene>
    <name evidence="9" type="ORF">QJ522_16185</name>
</gene>
<dbReference type="AlphaFoldDB" id="A0AAW6U1Y5"/>
<dbReference type="SUPFAM" id="SSF53187">
    <property type="entry name" value="Zn-dependent exopeptidases"/>
    <property type="match status" value="1"/>
</dbReference>
<name>A0AAW6U1Y5_9BACT</name>
<dbReference type="SMART" id="SM00631">
    <property type="entry name" value="Zn_pept"/>
    <property type="match status" value="1"/>
</dbReference>
<evidence type="ECO:0000313" key="10">
    <source>
        <dbReference type="Proteomes" id="UP001431776"/>
    </source>
</evidence>
<dbReference type="GO" id="GO:0006508">
    <property type="term" value="P:proteolysis"/>
    <property type="evidence" value="ECO:0007669"/>
    <property type="project" value="UniProtKB-KW"/>
</dbReference>
<comment type="caution">
    <text evidence="7">Lacks conserved residue(s) required for the propagation of feature annotation.</text>
</comment>
<organism evidence="9 10">
    <name type="scientific">Anaerobaca lacustris</name>
    <dbReference type="NCBI Taxonomy" id="3044600"/>
    <lineage>
        <taxon>Bacteria</taxon>
        <taxon>Pseudomonadati</taxon>
        <taxon>Planctomycetota</taxon>
        <taxon>Phycisphaerae</taxon>
        <taxon>Sedimentisphaerales</taxon>
        <taxon>Anaerobacaceae</taxon>
        <taxon>Anaerobaca</taxon>
    </lineage>
</organism>
<comment type="similarity">
    <text evidence="2 7">Belongs to the peptidase M14 family.</text>
</comment>
<evidence type="ECO:0000256" key="5">
    <source>
        <dbReference type="ARBA" id="ARBA00022833"/>
    </source>
</evidence>
<keyword evidence="4" id="KW-0378">Hydrolase</keyword>
<evidence type="ECO:0000256" key="6">
    <source>
        <dbReference type="ARBA" id="ARBA00023049"/>
    </source>
</evidence>
<keyword evidence="10" id="KW-1185">Reference proteome</keyword>
<dbReference type="EMBL" id="JASCXX010000022">
    <property type="protein sequence ID" value="MDI6450597.1"/>
    <property type="molecule type" value="Genomic_DNA"/>
</dbReference>
<dbReference type="RefSeq" id="WP_349246007.1">
    <property type="nucleotide sequence ID" value="NZ_JASCXX010000022.1"/>
</dbReference>
<sequence>MDNGRSIGFVCTLILTLVALSGCYEPEPRPRVIGEDRPVAMPAPQSVPRYRLLGRSVQGRAITAQVLGDGIDTTLVIATIHGNEPAGTPLVKRLADHLMTNQNLLAGRTIVIIPVANPDGLAAGTRENIRGVDLNRNFEASNRVNTASNGHQPLSEPESRAVYAAIQEFSPDRILSIHQPLSCIDYDGPGKALAAAIAAACRLPVKKLGAMPGSLGSYTGEELGIPTITVELPAAATNLSEDALWARYGQAMIVGITYSLPASK</sequence>
<evidence type="ECO:0000256" key="2">
    <source>
        <dbReference type="ARBA" id="ARBA00005988"/>
    </source>
</evidence>
<evidence type="ECO:0000256" key="3">
    <source>
        <dbReference type="ARBA" id="ARBA00022670"/>
    </source>
</evidence>
<dbReference type="InterPro" id="IPR000834">
    <property type="entry name" value="Peptidase_M14"/>
</dbReference>
<dbReference type="GO" id="GO:0008270">
    <property type="term" value="F:zinc ion binding"/>
    <property type="evidence" value="ECO:0007669"/>
    <property type="project" value="InterPro"/>
</dbReference>
<evidence type="ECO:0000256" key="4">
    <source>
        <dbReference type="ARBA" id="ARBA00022801"/>
    </source>
</evidence>
<dbReference type="PANTHER" id="PTHR11705:SF143">
    <property type="entry name" value="SLL0236 PROTEIN"/>
    <property type="match status" value="1"/>
</dbReference>
<dbReference type="PANTHER" id="PTHR11705">
    <property type="entry name" value="PROTEASE FAMILY M14 CARBOXYPEPTIDASE A,B"/>
    <property type="match status" value="1"/>
</dbReference>
<accession>A0AAW6U1Y5</accession>
<reference evidence="9" key="1">
    <citation type="submission" date="2023-05" db="EMBL/GenBank/DDBJ databases">
        <title>Anaerotaeda fermentans gen. nov., sp. nov., a novel anaerobic planctomycete of the new family within the order Sedimentisphaerales isolated from Taman Peninsula, Russia.</title>
        <authorList>
            <person name="Khomyakova M.A."/>
            <person name="Merkel A.Y."/>
            <person name="Slobodkin A.I."/>
        </authorList>
    </citation>
    <scope>NUCLEOTIDE SEQUENCE</scope>
    <source>
        <strain evidence="9">M17dextr</strain>
    </source>
</reference>
<keyword evidence="5" id="KW-0862">Zinc</keyword>
<dbReference type="Gene3D" id="3.40.630.10">
    <property type="entry name" value="Zn peptidases"/>
    <property type="match status" value="1"/>
</dbReference>
<dbReference type="Proteomes" id="UP001431776">
    <property type="component" value="Unassembled WGS sequence"/>
</dbReference>
<evidence type="ECO:0000259" key="8">
    <source>
        <dbReference type="PROSITE" id="PS52035"/>
    </source>
</evidence>
<evidence type="ECO:0000313" key="9">
    <source>
        <dbReference type="EMBL" id="MDI6450597.1"/>
    </source>
</evidence>
<dbReference type="GO" id="GO:0004181">
    <property type="term" value="F:metallocarboxypeptidase activity"/>
    <property type="evidence" value="ECO:0007669"/>
    <property type="project" value="InterPro"/>
</dbReference>
<dbReference type="Pfam" id="PF00246">
    <property type="entry name" value="Peptidase_M14"/>
    <property type="match status" value="1"/>
</dbReference>
<feature type="domain" description="Peptidase M14" evidence="8">
    <location>
        <begin position="25"/>
        <end position="264"/>
    </location>
</feature>
<keyword evidence="6" id="KW-0482">Metalloprotease</keyword>
<comment type="caution">
    <text evidence="9">The sequence shown here is derived from an EMBL/GenBank/DDBJ whole genome shotgun (WGS) entry which is preliminary data.</text>
</comment>
<evidence type="ECO:0000256" key="1">
    <source>
        <dbReference type="ARBA" id="ARBA00001947"/>
    </source>
</evidence>
<keyword evidence="3" id="KW-0645">Protease</keyword>
<proteinExistence type="inferred from homology"/>
<dbReference type="PROSITE" id="PS51257">
    <property type="entry name" value="PROKAR_LIPOPROTEIN"/>
    <property type="match status" value="1"/>
</dbReference>